<dbReference type="SUPFAM" id="SSF51197">
    <property type="entry name" value="Clavaminate synthase-like"/>
    <property type="match status" value="1"/>
</dbReference>
<accession>A0A517PGT5</accession>
<dbReference type="GO" id="GO:0016706">
    <property type="term" value="F:2-oxoglutarate-dependent dioxygenase activity"/>
    <property type="evidence" value="ECO:0007669"/>
    <property type="project" value="UniProtKB-ARBA"/>
</dbReference>
<keyword evidence="2" id="KW-0223">Dioxygenase</keyword>
<dbReference type="PANTHER" id="PTHR20883">
    <property type="entry name" value="PHYTANOYL-COA DIOXYGENASE DOMAIN CONTAINING 1"/>
    <property type="match status" value="1"/>
</dbReference>
<proteinExistence type="predicted"/>
<dbReference type="Gene3D" id="2.60.120.620">
    <property type="entry name" value="q2cbj1_9rhob like domain"/>
    <property type="match status" value="1"/>
</dbReference>
<dbReference type="InterPro" id="IPR008775">
    <property type="entry name" value="Phytyl_CoA_dOase-like"/>
</dbReference>
<organism evidence="2 3">
    <name type="scientific">Gimesia chilikensis</name>
    <dbReference type="NCBI Taxonomy" id="2605989"/>
    <lineage>
        <taxon>Bacteria</taxon>
        <taxon>Pseudomonadati</taxon>
        <taxon>Planctomycetota</taxon>
        <taxon>Planctomycetia</taxon>
        <taxon>Planctomycetales</taxon>
        <taxon>Planctomycetaceae</taxon>
        <taxon>Gimesia</taxon>
    </lineage>
</organism>
<dbReference type="AlphaFoldDB" id="A0A517PGT5"/>
<dbReference type="RefSeq" id="WP_145180246.1">
    <property type="nucleotide sequence ID" value="NZ_CP036266.1"/>
</dbReference>
<evidence type="ECO:0000313" key="3">
    <source>
        <dbReference type="Proteomes" id="UP000320421"/>
    </source>
</evidence>
<evidence type="ECO:0000256" key="1">
    <source>
        <dbReference type="ARBA" id="ARBA00001954"/>
    </source>
</evidence>
<comment type="cofactor">
    <cofactor evidence="1">
        <name>Fe(2+)</name>
        <dbReference type="ChEBI" id="CHEBI:29033"/>
    </cofactor>
</comment>
<protein>
    <submittedName>
        <fullName evidence="2">Phytanoyl-CoA dioxygenase (PhyH)</fullName>
    </submittedName>
</protein>
<dbReference type="OrthoDB" id="9814777at2"/>
<name>A0A517PGT5_9PLAN</name>
<dbReference type="Pfam" id="PF05721">
    <property type="entry name" value="PhyH"/>
    <property type="match status" value="1"/>
</dbReference>
<dbReference type="PANTHER" id="PTHR20883:SF48">
    <property type="entry name" value="ECTOINE DIOXYGENASE"/>
    <property type="match status" value="1"/>
</dbReference>
<keyword evidence="3" id="KW-1185">Reference proteome</keyword>
<keyword evidence="2" id="KW-0560">Oxidoreductase</keyword>
<dbReference type="EMBL" id="CP036266">
    <property type="protein sequence ID" value="QDT18586.1"/>
    <property type="molecule type" value="Genomic_DNA"/>
</dbReference>
<dbReference type="Proteomes" id="UP000320421">
    <property type="component" value="Chromosome"/>
</dbReference>
<sequence length="278" mass="31091">MADSKDFKAVPLEEELSQLERDLKFYPSTTADPQLLTVAQIEDFNRDGFLRGIRIFDDQEVIANREYFDRLLEQVIAAGGNSYSISTAHMKYGTVYDLLTHPRIVAHVKDLLGDNVIAWGSHFFCKMPHDGKAVSWHQDASYWPLSPSKAVTVWLAIDDADPENANMRFIAGSHHYGHMTYRPSGSHEDNVLNQTIDNPEQYGAPVDDTLKAGEISIHSDLLLHGSEANQSDRRRCGLTLRYCAADVRAGMDWNAKGVIVAGSDPSGHWLNPPRPKND</sequence>
<gene>
    <name evidence="2" type="ORF">HG66A1_03470</name>
</gene>
<dbReference type="GO" id="GO:0005506">
    <property type="term" value="F:iron ion binding"/>
    <property type="evidence" value="ECO:0007669"/>
    <property type="project" value="UniProtKB-ARBA"/>
</dbReference>
<evidence type="ECO:0000313" key="2">
    <source>
        <dbReference type="EMBL" id="QDT18586.1"/>
    </source>
</evidence>
<reference evidence="2 3" key="1">
    <citation type="submission" date="2019-02" db="EMBL/GenBank/DDBJ databases">
        <title>Deep-cultivation of Planctomycetes and their phenomic and genomic characterization uncovers novel biology.</title>
        <authorList>
            <person name="Wiegand S."/>
            <person name="Jogler M."/>
            <person name="Boedeker C."/>
            <person name="Pinto D."/>
            <person name="Vollmers J."/>
            <person name="Rivas-Marin E."/>
            <person name="Kohn T."/>
            <person name="Peeters S.H."/>
            <person name="Heuer A."/>
            <person name="Rast P."/>
            <person name="Oberbeckmann S."/>
            <person name="Bunk B."/>
            <person name="Jeske O."/>
            <person name="Meyerdierks A."/>
            <person name="Storesund J.E."/>
            <person name="Kallscheuer N."/>
            <person name="Luecker S."/>
            <person name="Lage O.M."/>
            <person name="Pohl T."/>
            <person name="Merkel B.J."/>
            <person name="Hornburger P."/>
            <person name="Mueller R.-W."/>
            <person name="Bruemmer F."/>
            <person name="Labrenz M."/>
            <person name="Spormann A.M."/>
            <person name="Op den Camp H."/>
            <person name="Overmann J."/>
            <person name="Amann R."/>
            <person name="Jetten M.S.M."/>
            <person name="Mascher T."/>
            <person name="Medema M.H."/>
            <person name="Devos D.P."/>
            <person name="Kaster A.-K."/>
            <person name="Ovreas L."/>
            <person name="Rohde M."/>
            <person name="Galperin M.Y."/>
            <person name="Jogler C."/>
        </authorList>
    </citation>
    <scope>NUCLEOTIDE SEQUENCE [LARGE SCALE GENOMIC DNA]</scope>
    <source>
        <strain evidence="2 3">HG66A1</strain>
    </source>
</reference>